<feature type="region of interest" description="Disordered" evidence="1">
    <location>
        <begin position="360"/>
        <end position="393"/>
    </location>
</feature>
<evidence type="ECO:0000259" key="2">
    <source>
        <dbReference type="Pfam" id="PF01266"/>
    </source>
</evidence>
<dbReference type="AlphaFoldDB" id="A0AAU2A6A9"/>
<protein>
    <submittedName>
        <fullName evidence="3">FAD-binding oxidoreductase</fullName>
    </submittedName>
</protein>
<reference evidence="3" key="1">
    <citation type="submission" date="2022-10" db="EMBL/GenBank/DDBJ databases">
        <title>The complete genomes of actinobacterial strains from the NBC collection.</title>
        <authorList>
            <person name="Joergensen T.S."/>
            <person name="Alvarez Arevalo M."/>
            <person name="Sterndorff E.B."/>
            <person name="Faurdal D."/>
            <person name="Vuksanovic O."/>
            <person name="Mourched A.-S."/>
            <person name="Charusanti P."/>
            <person name="Shaw S."/>
            <person name="Blin K."/>
            <person name="Weber T."/>
        </authorList>
    </citation>
    <scope>NUCLEOTIDE SEQUENCE</scope>
    <source>
        <strain evidence="3">NBC_00093</strain>
    </source>
</reference>
<dbReference type="Gene3D" id="3.30.9.10">
    <property type="entry name" value="D-Amino Acid Oxidase, subunit A, domain 2"/>
    <property type="match status" value="1"/>
</dbReference>
<accession>A0AAU2A6A9</accession>
<name>A0AAU2A6A9_9ACTN</name>
<dbReference type="EMBL" id="CP108222">
    <property type="protein sequence ID" value="WTT20232.1"/>
    <property type="molecule type" value="Genomic_DNA"/>
</dbReference>
<dbReference type="GO" id="GO:0005737">
    <property type="term" value="C:cytoplasm"/>
    <property type="evidence" value="ECO:0007669"/>
    <property type="project" value="TreeGrafter"/>
</dbReference>
<organism evidence="3">
    <name type="scientific">Streptomyces sp. NBC_00093</name>
    <dbReference type="NCBI Taxonomy" id="2975649"/>
    <lineage>
        <taxon>Bacteria</taxon>
        <taxon>Bacillati</taxon>
        <taxon>Actinomycetota</taxon>
        <taxon>Actinomycetes</taxon>
        <taxon>Kitasatosporales</taxon>
        <taxon>Streptomycetaceae</taxon>
        <taxon>Streptomyces</taxon>
    </lineage>
</organism>
<dbReference type="InterPro" id="IPR006076">
    <property type="entry name" value="FAD-dep_OxRdtase"/>
</dbReference>
<dbReference type="SUPFAM" id="SSF51905">
    <property type="entry name" value="FAD/NAD(P)-binding domain"/>
    <property type="match status" value="1"/>
</dbReference>
<sequence length="393" mass="41853">MTDAQPDVIVIGAGVLGASAAFHLAERGHRVVVLERGAPNREGSGTTAGNLHIQAIHTRRPGQEVPVDSARLLPLQRRASDHWAQIEERLGADVELRRGGGFMVAETAVQEEELREKHEWEQTAGIPTEVLTGDEARKQLPLLSDRVRAASWCPLDGYANPLLITPAYLTAARRLGARLHAFTPVTGIQRVGDDYKVLSGDRSWTAPVVVNVAGPWITEISALAGVGIRMSPVAIQMHVTVRVPPVMHHLVQHIGEGMSVKQVSAGNLLIGGGWPAAKLDMAGRSTVSLPSMAGNLAQAGRILPFLGDLRLLRMWAGPLAATPDEMPVIGEVPGHPGFFVAGGTYAFTLAPVWGDTLTRQISGEPPADPVDDLGPGRLLHHATIPAPRKATAP</sequence>
<feature type="domain" description="FAD dependent oxidoreductase" evidence="2">
    <location>
        <begin position="7"/>
        <end position="358"/>
    </location>
</feature>
<dbReference type="Pfam" id="PF01266">
    <property type="entry name" value="DAO"/>
    <property type="match status" value="1"/>
</dbReference>
<dbReference type="InterPro" id="IPR036188">
    <property type="entry name" value="FAD/NAD-bd_sf"/>
</dbReference>
<proteinExistence type="predicted"/>
<evidence type="ECO:0000256" key="1">
    <source>
        <dbReference type="SAM" id="MobiDB-lite"/>
    </source>
</evidence>
<dbReference type="PANTHER" id="PTHR13847">
    <property type="entry name" value="SARCOSINE DEHYDROGENASE-RELATED"/>
    <property type="match status" value="1"/>
</dbReference>
<dbReference type="Gene3D" id="3.50.50.60">
    <property type="entry name" value="FAD/NAD(P)-binding domain"/>
    <property type="match status" value="1"/>
</dbReference>
<gene>
    <name evidence="3" type="ORF">OHA22_34250</name>
</gene>
<evidence type="ECO:0000313" key="3">
    <source>
        <dbReference type="EMBL" id="WTT20232.1"/>
    </source>
</evidence>